<comment type="caution">
    <text evidence="1">The sequence shown here is derived from an EMBL/GenBank/DDBJ whole genome shotgun (WGS) entry which is preliminary data.</text>
</comment>
<evidence type="ECO:0000313" key="1">
    <source>
        <dbReference type="EMBL" id="TRM60501.1"/>
    </source>
</evidence>
<protein>
    <submittedName>
        <fullName evidence="1">Uncharacterized protein</fullName>
    </submittedName>
</protein>
<reference evidence="1 2" key="1">
    <citation type="journal article" date="2019" name="New Phytol.">
        <title>Comparative genomics reveals unique wood-decay strategies and fruiting body development in the Schizophyllaceae.</title>
        <authorList>
            <person name="Almasi E."/>
            <person name="Sahu N."/>
            <person name="Krizsan K."/>
            <person name="Balint B."/>
            <person name="Kovacs G.M."/>
            <person name="Kiss B."/>
            <person name="Cseklye J."/>
            <person name="Drula E."/>
            <person name="Henrissat B."/>
            <person name="Nagy I."/>
            <person name="Chovatia M."/>
            <person name="Adam C."/>
            <person name="LaButti K."/>
            <person name="Lipzen A."/>
            <person name="Riley R."/>
            <person name="Grigoriev I.V."/>
            <person name="Nagy L.G."/>
        </authorList>
    </citation>
    <scope>NUCLEOTIDE SEQUENCE [LARGE SCALE GENOMIC DNA]</scope>
    <source>
        <strain evidence="1 2">NL-1724</strain>
    </source>
</reference>
<proteinExistence type="predicted"/>
<keyword evidence="2" id="KW-1185">Reference proteome</keyword>
<gene>
    <name evidence="1" type="ORF">BD626DRAFT_124880</name>
</gene>
<name>A0A550C6S5_9AGAR</name>
<dbReference type="AlphaFoldDB" id="A0A550C6S5"/>
<sequence length="242" mass="26986">MTLSVCFSAWTASIHFRPPRACSTRFSLFSRVITTSIALCFRSVASPWVRRLQLASAFGGEVRPSLNSRPFSDVPRCNRLEVGQSISTILDDGVASASLPDPVSQVHMLARCYPRHNRGAIFSRPFCLRVTESRLFRLVLGMAVQITSSLQLFHAFRPFGIIHEHPQVQRQASGAPRAFLLPSAHLPLAPSDGAAPRRHAVRLLTNFLFPPRLVQAARKRQRLCDDLHHSTPAFGTRTLELQ</sequence>
<dbReference type="Proteomes" id="UP000320762">
    <property type="component" value="Unassembled WGS sequence"/>
</dbReference>
<dbReference type="EMBL" id="VDMD01000021">
    <property type="protein sequence ID" value="TRM60501.1"/>
    <property type="molecule type" value="Genomic_DNA"/>
</dbReference>
<evidence type="ECO:0000313" key="2">
    <source>
        <dbReference type="Proteomes" id="UP000320762"/>
    </source>
</evidence>
<organism evidence="1 2">
    <name type="scientific">Schizophyllum amplum</name>
    <dbReference type="NCBI Taxonomy" id="97359"/>
    <lineage>
        <taxon>Eukaryota</taxon>
        <taxon>Fungi</taxon>
        <taxon>Dikarya</taxon>
        <taxon>Basidiomycota</taxon>
        <taxon>Agaricomycotina</taxon>
        <taxon>Agaricomycetes</taxon>
        <taxon>Agaricomycetidae</taxon>
        <taxon>Agaricales</taxon>
        <taxon>Schizophyllaceae</taxon>
        <taxon>Schizophyllum</taxon>
    </lineage>
</organism>
<accession>A0A550C6S5</accession>